<reference evidence="8" key="1">
    <citation type="submission" date="2018-07" db="EMBL/GenBank/DDBJ databases">
        <authorList>
            <person name="Quirk P.G."/>
            <person name="Krulwich T.A."/>
        </authorList>
    </citation>
    <scope>NUCLEOTIDE SEQUENCE</scope>
</reference>
<feature type="compositionally biased region" description="Low complexity" evidence="7">
    <location>
        <begin position="572"/>
        <end position="586"/>
    </location>
</feature>
<feature type="region of interest" description="Disordered" evidence="7">
    <location>
        <begin position="570"/>
        <end position="603"/>
    </location>
</feature>
<evidence type="ECO:0000256" key="1">
    <source>
        <dbReference type="ARBA" id="ARBA00004370"/>
    </source>
</evidence>
<keyword evidence="6" id="KW-0813">Transport</keyword>
<dbReference type="Pfam" id="PF01062">
    <property type="entry name" value="Bestrophin"/>
    <property type="match status" value="1"/>
</dbReference>
<evidence type="ECO:0000313" key="8">
    <source>
        <dbReference type="EMBL" id="SSX21231.1"/>
    </source>
</evidence>
<evidence type="ECO:0000256" key="6">
    <source>
        <dbReference type="RuleBase" id="RU363126"/>
    </source>
</evidence>
<dbReference type="PANTHER" id="PTHR10736:SF65">
    <property type="entry name" value="BESTROPHIN 1, ISOFORM C-RELATED"/>
    <property type="match status" value="1"/>
</dbReference>
<feature type="region of interest" description="Disordered" evidence="7">
    <location>
        <begin position="417"/>
        <end position="445"/>
    </location>
</feature>
<organism evidence="8">
    <name type="scientific">Culicoides sonorensis</name>
    <name type="common">Biting midge</name>
    <dbReference type="NCBI Taxonomy" id="179676"/>
    <lineage>
        <taxon>Eukaryota</taxon>
        <taxon>Metazoa</taxon>
        <taxon>Ecdysozoa</taxon>
        <taxon>Arthropoda</taxon>
        <taxon>Hexapoda</taxon>
        <taxon>Insecta</taxon>
        <taxon>Pterygota</taxon>
        <taxon>Neoptera</taxon>
        <taxon>Endopterygota</taxon>
        <taxon>Diptera</taxon>
        <taxon>Nematocera</taxon>
        <taxon>Chironomoidea</taxon>
        <taxon>Ceratopogonidae</taxon>
        <taxon>Ceratopogoninae</taxon>
        <taxon>Culicoides</taxon>
        <taxon>Monoculicoides</taxon>
    </lineage>
</organism>
<dbReference type="AlphaFoldDB" id="A0A336LW06"/>
<dbReference type="InterPro" id="IPR021134">
    <property type="entry name" value="Bestrophin-like"/>
</dbReference>
<dbReference type="GO" id="GO:0005886">
    <property type="term" value="C:plasma membrane"/>
    <property type="evidence" value="ECO:0007669"/>
    <property type="project" value="UniProtKB-SubCell"/>
</dbReference>
<dbReference type="EMBL" id="UFQT01000184">
    <property type="protein sequence ID" value="SSX21231.1"/>
    <property type="molecule type" value="Genomic_DNA"/>
</dbReference>
<keyword evidence="6" id="KW-0407">Ion channel</keyword>
<evidence type="ECO:0000256" key="3">
    <source>
        <dbReference type="ARBA" id="ARBA00022989"/>
    </source>
</evidence>
<protein>
    <recommendedName>
        <fullName evidence="6">Bestrophin homolog</fullName>
    </recommendedName>
</protein>
<dbReference type="OMA" id="SVTYDFP"/>
<evidence type="ECO:0000256" key="4">
    <source>
        <dbReference type="ARBA" id="ARBA00023136"/>
    </source>
</evidence>
<dbReference type="PANTHER" id="PTHR10736">
    <property type="entry name" value="BESTROPHIN"/>
    <property type="match status" value="1"/>
</dbReference>
<dbReference type="GO" id="GO:0005254">
    <property type="term" value="F:chloride channel activity"/>
    <property type="evidence" value="ECO:0007669"/>
    <property type="project" value="UniProtKB-KW"/>
</dbReference>
<feature type="transmembrane region" description="Helical" evidence="6">
    <location>
        <begin position="71"/>
        <end position="90"/>
    </location>
</feature>
<keyword evidence="6" id="KW-0868">Chloride</keyword>
<gene>
    <name evidence="8" type="primary">CSON004310</name>
</gene>
<keyword evidence="6" id="KW-1003">Cell membrane</keyword>
<keyword evidence="6" id="KW-0406">Ion transport</keyword>
<keyword evidence="2 6" id="KW-0812">Transmembrane</keyword>
<keyword evidence="4 6" id="KW-0472">Membrane</keyword>
<comment type="function">
    <text evidence="6">Forms chloride channels.</text>
</comment>
<keyword evidence="6" id="KW-0869">Chloride channel</keyword>
<feature type="compositionally biased region" description="Polar residues" evidence="7">
    <location>
        <begin position="436"/>
        <end position="445"/>
    </location>
</feature>
<keyword evidence="3 6" id="KW-1133">Transmembrane helix</keyword>
<comment type="subcellular location">
    <subcellularLocation>
        <location evidence="6">Cell membrane</location>
        <topology evidence="6">Multi-pass membrane protein</topology>
    </subcellularLocation>
    <subcellularLocation>
        <location evidence="1">Membrane</location>
    </subcellularLocation>
</comment>
<name>A0A336LW06_CULSO</name>
<accession>A0A336LW06</accession>
<dbReference type="InterPro" id="IPR000615">
    <property type="entry name" value="Bestrophin"/>
</dbReference>
<proteinExistence type="inferred from homology"/>
<feature type="region of interest" description="Disordered" evidence="7">
    <location>
        <begin position="471"/>
        <end position="496"/>
    </location>
</feature>
<dbReference type="VEuPathDB" id="VectorBase:CSON004310"/>
<dbReference type="GO" id="GO:0034707">
    <property type="term" value="C:chloride channel complex"/>
    <property type="evidence" value="ECO:0007669"/>
    <property type="project" value="UniProtKB-KW"/>
</dbReference>
<feature type="compositionally biased region" description="Polar residues" evidence="7">
    <location>
        <begin position="587"/>
        <end position="599"/>
    </location>
</feature>
<feature type="transmembrane region" description="Helical" evidence="6">
    <location>
        <begin position="128"/>
        <end position="145"/>
    </location>
</feature>
<evidence type="ECO:0000256" key="5">
    <source>
        <dbReference type="ARBA" id="ARBA00034769"/>
    </source>
</evidence>
<evidence type="ECO:0000256" key="2">
    <source>
        <dbReference type="ARBA" id="ARBA00022692"/>
    </source>
</evidence>
<evidence type="ECO:0000256" key="7">
    <source>
        <dbReference type="SAM" id="MobiDB-lite"/>
    </source>
</evidence>
<sequence>MTITYTAQVATCKGFGCFLKLLFRWRGSIYKLVWLDLTCFLFLYYCLNITYKFLNSDEKRIFEAIVKYCQAYSNNIPLSFVLGFYVSIVMKRWWDQYTSIPWPDPIAVFVSTNIHGQDERGRVMRRTVMRYVCLCLTMVLINISPRVKKRFPTLDHLIEAGLLNENEKSIMDDLNEKFPRHSKHWLPIVWAASIITRARKEGRIRDDFAVKTIIDELNKFRGQCGLLISFDTISVPLVYTQVVTLAIYSYFVTSILGQQWIENKKIEEGVYNIVDNYFPIFTTLEFFFYMGWLKVAEQLINPFGEDDDDFEVNWMVDRNLQVSYLIVDEMHHEHPELLKDQYWDEVFPTQLPYTVASVQNKEEEPQPSTANIDVKKKQAEVIPVEPSSNRLEDMVGKNSSTSVLYRFPEKEGEIVDGNEKQNEEDDNASGIHFTTRPRTTSGSSVSIHSLAGTMSRVNTVASALKRFLSRDETRTNLTTPEAPPRMPGSASSASIHRQSHAPGSLKITDQVIEEVDEQLTMQSMKQDVRPTVQSIFQPSVPIDIPKHGTDYSRSISSGIPMDVLMPKGGVDALLSTSGQSGQSAQTEPETQDQGDNNSGELDYNLPVDEFELLKAKREQERLERQQELLARTISTQASVMPPQPDQQLDTDLLLENLTNLAANQSVSAENVGERRTNESSAPGDVNL</sequence>
<feature type="region of interest" description="Disordered" evidence="7">
    <location>
        <begin position="663"/>
        <end position="687"/>
    </location>
</feature>
<comment type="similarity">
    <text evidence="5 6">Belongs to the anion channel-forming bestrophin (TC 1.A.46) family. Calcium-sensitive chloride channel subfamily.</text>
</comment>
<feature type="transmembrane region" description="Helical" evidence="6">
    <location>
        <begin position="32"/>
        <end position="51"/>
    </location>
</feature>